<feature type="compositionally biased region" description="Basic and acidic residues" evidence="1">
    <location>
        <begin position="362"/>
        <end position="372"/>
    </location>
</feature>
<sequence length="372" mass="39658">MAAMLQTLVVGLGRAGRGLHLPALARARSLAGRRPVFAPRPVLCFDPLGRPDPPPPGTQPVASLRAAADTAEAADTVVHLCTPPGTRIRLLEELAGLGYRRILVEKPLAADERELEAVVALRRRFDLHLAVVAQWLTSALTHRLRAAVREGRLHGLSPHGDGAPVPPPELGGLRSVSVVQRKPRFVRSLTSRAHPTVFDVELPHSVGVALALAGGARVASASWSDMALGNVEVPRLGQAGLVLQHDSGAATEIFSDLTAPTRERRITLEFERGTLVGHYPCSEDDDTSQLRAATEDGSLHLVFHDDALADFVLGAYEHFAGLRRPPVEDAFGLQVRAVRLLSAAKAMCAERAAAGPGSPVRAGERIRHADPA</sequence>
<dbReference type="SUPFAM" id="SSF51735">
    <property type="entry name" value="NAD(P)-binding Rossmann-fold domains"/>
    <property type="match status" value="1"/>
</dbReference>
<evidence type="ECO:0000313" key="2">
    <source>
        <dbReference type="EMBL" id="GAA4951669.1"/>
    </source>
</evidence>
<dbReference type="InterPro" id="IPR036291">
    <property type="entry name" value="NAD(P)-bd_dom_sf"/>
</dbReference>
<keyword evidence="3" id="KW-1185">Reference proteome</keyword>
<feature type="region of interest" description="Disordered" evidence="1">
    <location>
        <begin position="353"/>
        <end position="372"/>
    </location>
</feature>
<gene>
    <name evidence="2" type="ORF">GCM10023224_40260</name>
</gene>
<evidence type="ECO:0008006" key="4">
    <source>
        <dbReference type="Google" id="ProtNLM"/>
    </source>
</evidence>
<reference evidence="3" key="1">
    <citation type="journal article" date="2019" name="Int. J. Syst. Evol. Microbiol.">
        <title>The Global Catalogue of Microorganisms (GCM) 10K type strain sequencing project: providing services to taxonomists for standard genome sequencing and annotation.</title>
        <authorList>
            <consortium name="The Broad Institute Genomics Platform"/>
            <consortium name="The Broad Institute Genome Sequencing Center for Infectious Disease"/>
            <person name="Wu L."/>
            <person name="Ma J."/>
        </authorList>
    </citation>
    <scope>NUCLEOTIDE SEQUENCE [LARGE SCALE GENOMIC DNA]</scope>
    <source>
        <strain evidence="3">JCM 18123</strain>
    </source>
</reference>
<accession>A0ABP9GRR8</accession>
<organism evidence="2 3">
    <name type="scientific">Streptomonospora halophila</name>
    <dbReference type="NCBI Taxonomy" id="427369"/>
    <lineage>
        <taxon>Bacteria</taxon>
        <taxon>Bacillati</taxon>
        <taxon>Actinomycetota</taxon>
        <taxon>Actinomycetes</taxon>
        <taxon>Streptosporangiales</taxon>
        <taxon>Nocardiopsidaceae</taxon>
        <taxon>Streptomonospora</taxon>
    </lineage>
</organism>
<dbReference type="Gene3D" id="3.30.360.10">
    <property type="entry name" value="Dihydrodipicolinate Reductase, domain 2"/>
    <property type="match status" value="1"/>
</dbReference>
<evidence type="ECO:0000313" key="3">
    <source>
        <dbReference type="Proteomes" id="UP001499993"/>
    </source>
</evidence>
<comment type="caution">
    <text evidence="2">The sequence shown here is derived from an EMBL/GenBank/DDBJ whole genome shotgun (WGS) entry which is preliminary data.</text>
</comment>
<name>A0ABP9GRR8_9ACTN</name>
<dbReference type="Proteomes" id="UP001499993">
    <property type="component" value="Unassembled WGS sequence"/>
</dbReference>
<proteinExistence type="predicted"/>
<dbReference type="EMBL" id="BAABIK010000026">
    <property type="protein sequence ID" value="GAA4951669.1"/>
    <property type="molecule type" value="Genomic_DNA"/>
</dbReference>
<protein>
    <recommendedName>
        <fullName evidence="4">Oxidoreductase</fullName>
    </recommendedName>
</protein>
<dbReference type="Gene3D" id="3.40.50.720">
    <property type="entry name" value="NAD(P)-binding Rossmann-like Domain"/>
    <property type="match status" value="1"/>
</dbReference>
<evidence type="ECO:0000256" key="1">
    <source>
        <dbReference type="SAM" id="MobiDB-lite"/>
    </source>
</evidence>